<dbReference type="RefSeq" id="WP_099552144.1">
    <property type="nucleotide sequence ID" value="NZ_JAEDWU010000002.1"/>
</dbReference>
<comment type="caution">
    <text evidence="3">The sequence shown here is derived from an EMBL/GenBank/DDBJ whole genome shotgun (WGS) entry which is preliminary data.</text>
</comment>
<feature type="signal peptide" evidence="1">
    <location>
        <begin position="1"/>
        <end position="26"/>
    </location>
</feature>
<dbReference type="SUPFAM" id="SSF50494">
    <property type="entry name" value="Trypsin-like serine proteases"/>
    <property type="match status" value="1"/>
</dbReference>
<evidence type="ECO:0000259" key="2">
    <source>
        <dbReference type="Pfam" id="PF00089"/>
    </source>
</evidence>
<proteinExistence type="predicted"/>
<organism evidence="3 4">
    <name type="scientific">Stenotrophomonas maltophilia</name>
    <name type="common">Pseudomonas maltophilia</name>
    <name type="synonym">Xanthomonas maltophilia</name>
    <dbReference type="NCBI Taxonomy" id="40324"/>
    <lineage>
        <taxon>Bacteria</taxon>
        <taxon>Pseudomonadati</taxon>
        <taxon>Pseudomonadota</taxon>
        <taxon>Gammaproteobacteria</taxon>
        <taxon>Lysobacterales</taxon>
        <taxon>Lysobacteraceae</taxon>
        <taxon>Stenotrophomonas</taxon>
        <taxon>Stenotrophomonas maltophilia group</taxon>
    </lineage>
</organism>
<feature type="domain" description="Peptidase S1" evidence="2">
    <location>
        <begin position="214"/>
        <end position="362"/>
    </location>
</feature>
<name>A0AAJ2THQ7_STEMA</name>
<dbReference type="InterPro" id="IPR009003">
    <property type="entry name" value="Peptidase_S1_PA"/>
</dbReference>
<accession>A0AAJ2THQ7</accession>
<protein>
    <submittedName>
        <fullName evidence="3">S1 family peptidase</fullName>
    </submittedName>
</protein>
<dbReference type="AlphaFoldDB" id="A0AAJ2THQ7"/>
<evidence type="ECO:0000256" key="1">
    <source>
        <dbReference type="SAM" id="SignalP"/>
    </source>
</evidence>
<keyword evidence="1" id="KW-0732">Signal</keyword>
<dbReference type="Proteomes" id="UP001288387">
    <property type="component" value="Unassembled WGS sequence"/>
</dbReference>
<dbReference type="InterPro" id="IPR043504">
    <property type="entry name" value="Peptidase_S1_PA_chymotrypsin"/>
</dbReference>
<evidence type="ECO:0000313" key="4">
    <source>
        <dbReference type="Proteomes" id="UP001288387"/>
    </source>
</evidence>
<sequence>MRKQRWRRMQGVAGVLLLPLAFSVSATTGNINPSTYSYSRAYGVTEREAAQRQSATVMAGQLERQLQTLHPDTFAGLYIEHMPDFRVVVKFTSTPAHTLQGFTTDLRYKAEIAPQSLEMMLAVQDEGDAQLRSAGIEFLSGIDIKRSMVTFHVKNVDSAARAMRHLLRAVDFVEILPTAGFVETTAISGGHRINGPAQDCTTGFNVFDADHELGVTTAGHCDNAVAYVGLSAPLVFQAENNQGDFDVQWHKEPSSGARQVQKNQIELVAGPTSTVDITSTLASASLPVGASICKSGYAGHYMCGTIIDKNSHSIHNNVIGNYIRASSTTGEAMSVGGDSGGPVFVGNAAAGIVHGRGEPGTPYRNDLFYMPIERISSLGLAVLTESFEIEKIDEVSGRYAADIPVAIDFRGKPKFPLTLSITSVNCLPSQPCGTWSFEFPEKIQTPFVYAWACQLIDGLWWDSPPMTAILRSSLKDASGVQTSAVEHKVNCSVF</sequence>
<reference evidence="3" key="1">
    <citation type="submission" date="2023-12" db="EMBL/GenBank/DDBJ databases">
        <title>'Antibacterial potential of Stenotrophomonas maltophilia cystic fibrosis isolates' (manuscript under preparation).</title>
        <authorList>
            <person name="Crisan C.V."/>
            <person name="Pettis M."/>
            <person name="Goldberg J.B."/>
        </authorList>
    </citation>
    <scope>NUCLEOTIDE SEQUENCE</scope>
    <source>
        <strain evidence="3">CCV129</strain>
    </source>
</reference>
<dbReference type="Pfam" id="PF00089">
    <property type="entry name" value="Trypsin"/>
    <property type="match status" value="1"/>
</dbReference>
<dbReference type="InterPro" id="IPR001254">
    <property type="entry name" value="Trypsin_dom"/>
</dbReference>
<evidence type="ECO:0000313" key="3">
    <source>
        <dbReference type="EMBL" id="MDZ5763474.1"/>
    </source>
</evidence>
<dbReference type="CDD" id="cd21112">
    <property type="entry name" value="alphaLP-like"/>
    <property type="match status" value="1"/>
</dbReference>
<dbReference type="GO" id="GO:0006508">
    <property type="term" value="P:proteolysis"/>
    <property type="evidence" value="ECO:0007669"/>
    <property type="project" value="InterPro"/>
</dbReference>
<dbReference type="Gene3D" id="2.40.10.10">
    <property type="entry name" value="Trypsin-like serine proteases"/>
    <property type="match status" value="2"/>
</dbReference>
<gene>
    <name evidence="3" type="ORF">U4I38_03205</name>
</gene>
<dbReference type="GO" id="GO:0004252">
    <property type="term" value="F:serine-type endopeptidase activity"/>
    <property type="evidence" value="ECO:0007669"/>
    <property type="project" value="InterPro"/>
</dbReference>
<feature type="chain" id="PRO_5042566732" evidence="1">
    <location>
        <begin position="27"/>
        <end position="494"/>
    </location>
</feature>
<dbReference type="EMBL" id="JAXRVB010000002">
    <property type="protein sequence ID" value="MDZ5763474.1"/>
    <property type="molecule type" value="Genomic_DNA"/>
</dbReference>